<dbReference type="EMBL" id="JBHSNS010000003">
    <property type="protein sequence ID" value="MFC5728996.1"/>
    <property type="molecule type" value="Genomic_DNA"/>
</dbReference>
<dbReference type="PANTHER" id="PTHR30055">
    <property type="entry name" value="HTH-TYPE TRANSCRIPTIONAL REGULATOR RUTR"/>
    <property type="match status" value="1"/>
</dbReference>
<accession>A0ABW0ZDQ0</accession>
<reference evidence="5" key="1">
    <citation type="journal article" date="2019" name="Int. J. Syst. Evol. Microbiol.">
        <title>The Global Catalogue of Microorganisms (GCM) 10K type strain sequencing project: providing services to taxonomists for standard genome sequencing and annotation.</title>
        <authorList>
            <consortium name="The Broad Institute Genomics Platform"/>
            <consortium name="The Broad Institute Genome Sequencing Center for Infectious Disease"/>
            <person name="Wu L."/>
            <person name="Ma J."/>
        </authorList>
    </citation>
    <scope>NUCLEOTIDE SEQUENCE [LARGE SCALE GENOMIC DNA]</scope>
    <source>
        <strain evidence="5">YIM 94188</strain>
    </source>
</reference>
<name>A0ABW0ZDQ0_9ACTN</name>
<dbReference type="SUPFAM" id="SSF46689">
    <property type="entry name" value="Homeodomain-like"/>
    <property type="match status" value="1"/>
</dbReference>
<evidence type="ECO:0000313" key="5">
    <source>
        <dbReference type="Proteomes" id="UP001596072"/>
    </source>
</evidence>
<dbReference type="PANTHER" id="PTHR30055:SF235">
    <property type="entry name" value="TRANSCRIPTIONAL REGULATORY PROTEIN"/>
    <property type="match status" value="1"/>
</dbReference>
<dbReference type="PRINTS" id="PR00455">
    <property type="entry name" value="HTHTETR"/>
</dbReference>
<dbReference type="SUPFAM" id="SSF48498">
    <property type="entry name" value="Tetracyclin repressor-like, C-terminal domain"/>
    <property type="match status" value="1"/>
</dbReference>
<dbReference type="Proteomes" id="UP001596072">
    <property type="component" value="Unassembled WGS sequence"/>
</dbReference>
<organism evidence="4 5">
    <name type="scientific">Nocardioides vastitatis</name>
    <dbReference type="NCBI Taxonomy" id="2568655"/>
    <lineage>
        <taxon>Bacteria</taxon>
        <taxon>Bacillati</taxon>
        <taxon>Actinomycetota</taxon>
        <taxon>Actinomycetes</taxon>
        <taxon>Propionibacteriales</taxon>
        <taxon>Nocardioidaceae</taxon>
        <taxon>Nocardioides</taxon>
    </lineage>
</organism>
<dbReference type="RefSeq" id="WP_136433877.1">
    <property type="nucleotide sequence ID" value="NZ_JBHSNS010000003.1"/>
</dbReference>
<keyword evidence="1 2" id="KW-0238">DNA-binding</keyword>
<dbReference type="Gene3D" id="1.10.10.60">
    <property type="entry name" value="Homeodomain-like"/>
    <property type="match status" value="1"/>
</dbReference>
<dbReference type="InterPro" id="IPR036271">
    <property type="entry name" value="Tet_transcr_reg_TetR-rel_C_sf"/>
</dbReference>
<dbReference type="Gene3D" id="1.10.357.10">
    <property type="entry name" value="Tetracycline Repressor, domain 2"/>
    <property type="match status" value="1"/>
</dbReference>
<feature type="domain" description="HTH tetR-type" evidence="3">
    <location>
        <begin position="13"/>
        <end position="73"/>
    </location>
</feature>
<dbReference type="PROSITE" id="PS50977">
    <property type="entry name" value="HTH_TETR_2"/>
    <property type="match status" value="1"/>
</dbReference>
<evidence type="ECO:0000259" key="3">
    <source>
        <dbReference type="PROSITE" id="PS50977"/>
    </source>
</evidence>
<feature type="DNA-binding region" description="H-T-H motif" evidence="2">
    <location>
        <begin position="36"/>
        <end position="55"/>
    </location>
</feature>
<dbReference type="InterPro" id="IPR001647">
    <property type="entry name" value="HTH_TetR"/>
</dbReference>
<evidence type="ECO:0000256" key="2">
    <source>
        <dbReference type="PROSITE-ProRule" id="PRU00335"/>
    </source>
</evidence>
<evidence type="ECO:0000313" key="4">
    <source>
        <dbReference type="EMBL" id="MFC5728996.1"/>
    </source>
</evidence>
<comment type="caution">
    <text evidence="4">The sequence shown here is derived from an EMBL/GenBank/DDBJ whole genome shotgun (WGS) entry which is preliminary data.</text>
</comment>
<gene>
    <name evidence="4" type="ORF">ACFPQB_08695</name>
</gene>
<proteinExistence type="predicted"/>
<protein>
    <submittedName>
        <fullName evidence="4">TetR/AcrR family transcriptional regulator</fullName>
    </submittedName>
</protein>
<dbReference type="Pfam" id="PF00440">
    <property type="entry name" value="TetR_N"/>
    <property type="match status" value="1"/>
</dbReference>
<keyword evidence="5" id="KW-1185">Reference proteome</keyword>
<dbReference type="InterPro" id="IPR041678">
    <property type="entry name" value="TetR_C_16"/>
</dbReference>
<evidence type="ECO:0000256" key="1">
    <source>
        <dbReference type="ARBA" id="ARBA00023125"/>
    </source>
</evidence>
<dbReference type="InterPro" id="IPR050109">
    <property type="entry name" value="HTH-type_TetR-like_transc_reg"/>
</dbReference>
<dbReference type="Pfam" id="PF17920">
    <property type="entry name" value="TetR_C_16"/>
    <property type="match status" value="1"/>
</dbReference>
<dbReference type="InterPro" id="IPR009057">
    <property type="entry name" value="Homeodomain-like_sf"/>
</dbReference>
<sequence>MTAPTRGRRPGSPDTRAVILAAARERFAGAGYAGTTIRAVALDAGVDPALVHHYFGSKDDLFIAALELPVDPRTVVAERIASSDPDTGPGERILRAMLGVWDDPALQPGLLATVRHLLEPGGGRLVGQGFLPVVLEPVGELLGVEDPARRMPLAASQVIGLILMRYVLRVEPVASLTTEQLVTIYAPVLDGFLIGPLP</sequence>